<evidence type="ECO:0000313" key="3">
    <source>
        <dbReference type="Proteomes" id="UP001216907"/>
    </source>
</evidence>
<reference evidence="2 3" key="1">
    <citation type="submission" date="2023-03" db="EMBL/GenBank/DDBJ databases">
        <title>Paludisphaera mucosa sp. nov. a novel planctomycete from northern fen.</title>
        <authorList>
            <person name="Ivanova A."/>
        </authorList>
    </citation>
    <scope>NUCLEOTIDE SEQUENCE [LARGE SCALE GENOMIC DNA]</scope>
    <source>
        <strain evidence="2 3">Pla2</strain>
    </source>
</reference>
<evidence type="ECO:0000259" key="1">
    <source>
        <dbReference type="Pfam" id="PF13682"/>
    </source>
</evidence>
<organism evidence="2 3">
    <name type="scientific">Paludisphaera mucosa</name>
    <dbReference type="NCBI Taxonomy" id="3030827"/>
    <lineage>
        <taxon>Bacteria</taxon>
        <taxon>Pseudomonadati</taxon>
        <taxon>Planctomycetota</taxon>
        <taxon>Planctomycetia</taxon>
        <taxon>Isosphaerales</taxon>
        <taxon>Isosphaeraceae</taxon>
        <taxon>Paludisphaera</taxon>
    </lineage>
</organism>
<feature type="domain" description="Chemoreceptor zinc-binding" evidence="1">
    <location>
        <begin position="14"/>
        <end position="78"/>
    </location>
</feature>
<gene>
    <name evidence="2" type="ORF">PZE19_09775</name>
</gene>
<dbReference type="Proteomes" id="UP001216907">
    <property type="component" value="Unassembled WGS sequence"/>
</dbReference>
<dbReference type="InterPro" id="IPR025991">
    <property type="entry name" value="Chemoreceptor_zinc-bind_dom"/>
</dbReference>
<dbReference type="EMBL" id="JARRAG010000002">
    <property type="protein sequence ID" value="MDG3004061.1"/>
    <property type="molecule type" value="Genomic_DNA"/>
</dbReference>
<dbReference type="Pfam" id="PF13682">
    <property type="entry name" value="CZB"/>
    <property type="match status" value="1"/>
</dbReference>
<keyword evidence="3" id="KW-1185">Reference proteome</keyword>
<accession>A0ABT6F9A2</accession>
<name>A0ABT6F9A2_9BACT</name>
<protein>
    <submittedName>
        <fullName evidence="2">CZB domain-containing protein</fullName>
    </submittedName>
</protein>
<evidence type="ECO:0000313" key="2">
    <source>
        <dbReference type="EMBL" id="MDG3004061.1"/>
    </source>
</evidence>
<comment type="caution">
    <text evidence="2">The sequence shown here is derived from an EMBL/GenBank/DDBJ whole genome shotgun (WGS) entry which is preliminary data.</text>
</comment>
<proteinExistence type="predicted"/>
<dbReference type="Gene3D" id="1.20.120.30">
    <property type="entry name" value="Aspartate receptor, ligand-binding domain"/>
    <property type="match status" value="1"/>
</dbReference>
<dbReference type="RefSeq" id="WP_277860423.1">
    <property type="nucleotide sequence ID" value="NZ_JARRAG010000002.1"/>
</dbReference>
<sequence>MIDPASLDHAIASHAKWKFRLREAIKTGKSEWTVETVRPDDLCEFGKWLNALPLADRMRKEWREVKSLHAKFHVAAAGVLESAVAGRQAEATDAMASGGPFTDVSVKLVRLISDWKQAAAEAGGR</sequence>